<evidence type="ECO:0000313" key="2">
    <source>
        <dbReference type="Proteomes" id="UP001058098"/>
    </source>
</evidence>
<organism evidence="1 2">
    <name type="scientific">Mesorhizobium onobrychidis</name>
    <dbReference type="NCBI Taxonomy" id="2775404"/>
    <lineage>
        <taxon>Bacteria</taxon>
        <taxon>Pseudomonadati</taxon>
        <taxon>Pseudomonadota</taxon>
        <taxon>Alphaproteobacteria</taxon>
        <taxon>Hyphomicrobiales</taxon>
        <taxon>Phyllobacteriaceae</taxon>
        <taxon>Mesorhizobium</taxon>
    </lineage>
</organism>
<dbReference type="RefSeq" id="WP_192356401.1">
    <property type="nucleotide sequence ID" value="NZ_CP062229.1"/>
</dbReference>
<accession>A0ABY5QS88</accession>
<name>A0ABY5QS88_9HYPH</name>
<dbReference type="InterPro" id="IPR006311">
    <property type="entry name" value="TAT_signal"/>
</dbReference>
<keyword evidence="2" id="KW-1185">Reference proteome</keyword>
<dbReference type="PROSITE" id="PS51318">
    <property type="entry name" value="TAT"/>
    <property type="match status" value="1"/>
</dbReference>
<reference evidence="1" key="1">
    <citation type="submission" date="2020-09" db="EMBL/GenBank/DDBJ databases">
        <title>Rhizobia associated with sainfoin plants.</title>
        <authorList>
            <person name="Asharfi S."/>
            <person name="Kuzmanovic N."/>
            <person name="Bunk B."/>
            <person name="Sproeer C."/>
            <person name="Becker M."/>
            <person name="Thuenen T."/>
        </authorList>
    </citation>
    <scope>NUCLEOTIDE SEQUENCE</scope>
    <source>
        <strain evidence="1">OM4</strain>
    </source>
</reference>
<dbReference type="EMBL" id="CP062229">
    <property type="protein sequence ID" value="UVC12957.1"/>
    <property type="molecule type" value="Genomic_DNA"/>
</dbReference>
<sequence>MPNTSVRAAAEGMPAVINRRTILTGIGAATAAAVTLGKAESTGLANAEGDAS</sequence>
<evidence type="ECO:0000313" key="1">
    <source>
        <dbReference type="EMBL" id="UVC12957.1"/>
    </source>
</evidence>
<gene>
    <name evidence="1" type="ORF">IHQ72_19550</name>
</gene>
<proteinExistence type="predicted"/>
<evidence type="ECO:0008006" key="3">
    <source>
        <dbReference type="Google" id="ProtNLM"/>
    </source>
</evidence>
<dbReference type="Proteomes" id="UP001058098">
    <property type="component" value="Chromosome"/>
</dbReference>
<protein>
    <recommendedName>
        <fullName evidence="3">Twin-arginine translocation signal domain-containing protein</fullName>
    </recommendedName>
</protein>